<gene>
    <name evidence="1" type="ORF">PSYICH_LOCUS5022</name>
</gene>
<keyword evidence="2" id="KW-1185">Reference proteome</keyword>
<reference evidence="1" key="1">
    <citation type="submission" date="2022-01" db="EMBL/GenBank/DDBJ databases">
        <authorList>
            <person name="King R."/>
        </authorList>
    </citation>
    <scope>NUCLEOTIDE SEQUENCE</scope>
</reference>
<accession>A0A9P0CQE4</accession>
<proteinExistence type="predicted"/>
<dbReference type="AlphaFoldDB" id="A0A9P0CQE4"/>
<evidence type="ECO:0000313" key="2">
    <source>
        <dbReference type="Proteomes" id="UP001153636"/>
    </source>
</evidence>
<name>A0A9P0CQE4_9CUCU</name>
<sequence>MARLQWKKYKTIGFASGVFLFVLMIRAQTFEHKAFVFLPKVHPNAPWEFVADFSNMRYLNPTIINFNIIEESGNYDHWKYTTEYYEKLSHWPYLPNFAVAHFNIKASPKKDEYYIHSIHRTCLLMGYYCLNSESEFKFFHSNTSKGASCEETVKYECPLILSSFCRREVKYQRNAIMNNLSRKFTGKVPDNYL</sequence>
<dbReference type="OrthoDB" id="6578546at2759"/>
<protein>
    <submittedName>
        <fullName evidence="1">Uncharacterized protein</fullName>
    </submittedName>
</protein>
<organism evidence="1 2">
    <name type="scientific">Psylliodes chrysocephalus</name>
    <dbReference type="NCBI Taxonomy" id="3402493"/>
    <lineage>
        <taxon>Eukaryota</taxon>
        <taxon>Metazoa</taxon>
        <taxon>Ecdysozoa</taxon>
        <taxon>Arthropoda</taxon>
        <taxon>Hexapoda</taxon>
        <taxon>Insecta</taxon>
        <taxon>Pterygota</taxon>
        <taxon>Neoptera</taxon>
        <taxon>Endopterygota</taxon>
        <taxon>Coleoptera</taxon>
        <taxon>Polyphaga</taxon>
        <taxon>Cucujiformia</taxon>
        <taxon>Chrysomeloidea</taxon>
        <taxon>Chrysomelidae</taxon>
        <taxon>Galerucinae</taxon>
        <taxon>Alticini</taxon>
        <taxon>Psylliodes</taxon>
    </lineage>
</organism>
<dbReference type="Proteomes" id="UP001153636">
    <property type="component" value="Chromosome 16"/>
</dbReference>
<dbReference type="EMBL" id="OV651828">
    <property type="protein sequence ID" value="CAH1104353.1"/>
    <property type="molecule type" value="Genomic_DNA"/>
</dbReference>
<evidence type="ECO:0000313" key="1">
    <source>
        <dbReference type="EMBL" id="CAH1104353.1"/>
    </source>
</evidence>